<evidence type="ECO:0000259" key="3">
    <source>
        <dbReference type="PROSITE" id="PS51186"/>
    </source>
</evidence>
<dbReference type="Gene3D" id="3.40.630.30">
    <property type="match status" value="1"/>
</dbReference>
<keyword evidence="5" id="KW-1185">Reference proteome</keyword>
<dbReference type="RefSeq" id="WP_251799991.1">
    <property type="nucleotide sequence ID" value="NZ_JAMQOL010000030.1"/>
</dbReference>
<dbReference type="InterPro" id="IPR050832">
    <property type="entry name" value="Bact_Acetyltransf"/>
</dbReference>
<evidence type="ECO:0000313" key="4">
    <source>
        <dbReference type="EMBL" id="MCM4080187.1"/>
    </source>
</evidence>
<sequence length="143" mass="15687">MELARDAGGVRRLVDEAFTHYIPRVGGKPMPMLADYDELVGAGRCWVVAGGGELLGMVHLEALDDHLEVVTVAVAPAAQGRGIGARLLAFTDERARALGLPEVRLCTNEAMTENIAYYPRRGFREVGRSTEQGFRRVFFAKKL</sequence>
<dbReference type="PANTHER" id="PTHR43877:SF2">
    <property type="entry name" value="AMINOALKYLPHOSPHONATE N-ACETYLTRANSFERASE-RELATED"/>
    <property type="match status" value="1"/>
</dbReference>
<comment type="caution">
    <text evidence="4">The sequence shown here is derived from an EMBL/GenBank/DDBJ whole genome shotgun (WGS) entry which is preliminary data.</text>
</comment>
<organism evidence="4 5">
    <name type="scientific">Paractinoplanes hotanensis</name>
    <dbReference type="NCBI Taxonomy" id="2906497"/>
    <lineage>
        <taxon>Bacteria</taxon>
        <taxon>Bacillati</taxon>
        <taxon>Actinomycetota</taxon>
        <taxon>Actinomycetes</taxon>
        <taxon>Micromonosporales</taxon>
        <taxon>Micromonosporaceae</taxon>
        <taxon>Paractinoplanes</taxon>
    </lineage>
</organism>
<dbReference type="EMBL" id="JAMQOL010000030">
    <property type="protein sequence ID" value="MCM4080187.1"/>
    <property type="molecule type" value="Genomic_DNA"/>
</dbReference>
<dbReference type="Proteomes" id="UP001523216">
    <property type="component" value="Unassembled WGS sequence"/>
</dbReference>
<name>A0ABT0Y2G6_9ACTN</name>
<dbReference type="CDD" id="cd04301">
    <property type="entry name" value="NAT_SF"/>
    <property type="match status" value="1"/>
</dbReference>
<evidence type="ECO:0000256" key="2">
    <source>
        <dbReference type="ARBA" id="ARBA00023315"/>
    </source>
</evidence>
<proteinExistence type="predicted"/>
<gene>
    <name evidence="4" type="ORF">LXN57_21650</name>
</gene>
<keyword evidence="1" id="KW-0808">Transferase</keyword>
<protein>
    <submittedName>
        <fullName evidence="4">GNAT family N-acetyltransferase</fullName>
    </submittedName>
</protein>
<reference evidence="4 5" key="1">
    <citation type="submission" date="2022-06" db="EMBL/GenBank/DDBJ databases">
        <title>Actinoplanes abujensis sp. nov., isolated from Nigerian arid soil.</title>
        <authorList>
            <person name="Ding P."/>
        </authorList>
    </citation>
    <scope>NUCLEOTIDE SEQUENCE [LARGE SCALE GENOMIC DNA]</scope>
    <source>
        <strain evidence="5">TRM88002</strain>
    </source>
</reference>
<dbReference type="PANTHER" id="PTHR43877">
    <property type="entry name" value="AMINOALKYLPHOSPHONATE N-ACETYLTRANSFERASE-RELATED-RELATED"/>
    <property type="match status" value="1"/>
</dbReference>
<dbReference type="PROSITE" id="PS51186">
    <property type="entry name" value="GNAT"/>
    <property type="match status" value="1"/>
</dbReference>
<evidence type="ECO:0000313" key="5">
    <source>
        <dbReference type="Proteomes" id="UP001523216"/>
    </source>
</evidence>
<dbReference type="SUPFAM" id="SSF55729">
    <property type="entry name" value="Acyl-CoA N-acyltransferases (Nat)"/>
    <property type="match status" value="1"/>
</dbReference>
<keyword evidence="2" id="KW-0012">Acyltransferase</keyword>
<accession>A0ABT0Y2G6</accession>
<dbReference type="InterPro" id="IPR016181">
    <property type="entry name" value="Acyl_CoA_acyltransferase"/>
</dbReference>
<feature type="domain" description="N-acetyltransferase" evidence="3">
    <location>
        <begin position="1"/>
        <end position="143"/>
    </location>
</feature>
<dbReference type="InterPro" id="IPR000182">
    <property type="entry name" value="GNAT_dom"/>
</dbReference>
<evidence type="ECO:0000256" key="1">
    <source>
        <dbReference type="ARBA" id="ARBA00022679"/>
    </source>
</evidence>
<dbReference type="Pfam" id="PF00583">
    <property type="entry name" value="Acetyltransf_1"/>
    <property type="match status" value="1"/>
</dbReference>